<feature type="transmembrane region" description="Helical" evidence="1">
    <location>
        <begin position="71"/>
        <end position="90"/>
    </location>
</feature>
<name>A0ABU3FI17_9ENTE</name>
<dbReference type="RefSeq" id="WP_311815553.1">
    <property type="nucleotide sequence ID" value="NZ_JARQAV010000005.1"/>
</dbReference>
<keyword evidence="1" id="KW-0472">Membrane</keyword>
<gene>
    <name evidence="2" type="ORF">P7H46_05940</name>
</gene>
<keyword evidence="1" id="KW-1133">Transmembrane helix</keyword>
<protein>
    <submittedName>
        <fullName evidence="2">Uncharacterized protein</fullName>
    </submittedName>
</protein>
<proteinExistence type="predicted"/>
<evidence type="ECO:0000313" key="2">
    <source>
        <dbReference type="EMBL" id="MDT2770385.1"/>
    </source>
</evidence>
<dbReference type="EMBL" id="JARQAZ010000004">
    <property type="protein sequence ID" value="MDT2770385.1"/>
    <property type="molecule type" value="Genomic_DNA"/>
</dbReference>
<feature type="transmembrane region" description="Helical" evidence="1">
    <location>
        <begin position="12"/>
        <end position="30"/>
    </location>
</feature>
<sequence length="147" mass="17044">MTQRNPKLKKIGTGLLILIVFVGSLLFDWIRDLSTNGWSVKTMFNIVIVLVFLLCSYFIEEKTGLSDKIRTLFYFFYFWILGTFASAIIYQNTLNGQMVFLYLFLAFSGSLVWLFLCKQKKNSLPYQIDTANYFSSFGFKTSCHSLI</sequence>
<keyword evidence="3" id="KW-1185">Reference proteome</keyword>
<evidence type="ECO:0000313" key="3">
    <source>
        <dbReference type="Proteomes" id="UP001269061"/>
    </source>
</evidence>
<keyword evidence="1" id="KW-0812">Transmembrane</keyword>
<accession>A0ABU3FI17</accession>
<comment type="caution">
    <text evidence="2">The sequence shown here is derived from an EMBL/GenBank/DDBJ whole genome shotgun (WGS) entry which is preliminary data.</text>
</comment>
<reference evidence="2 3" key="1">
    <citation type="submission" date="2023-03" db="EMBL/GenBank/DDBJ databases">
        <authorList>
            <person name="Shen W."/>
            <person name="Cai J."/>
        </authorList>
    </citation>
    <scope>NUCLEOTIDE SEQUENCE [LARGE SCALE GENOMIC DNA]</scope>
    <source>
        <strain evidence="2 3">Y59</strain>
    </source>
</reference>
<feature type="transmembrane region" description="Helical" evidence="1">
    <location>
        <begin position="96"/>
        <end position="116"/>
    </location>
</feature>
<evidence type="ECO:0000256" key="1">
    <source>
        <dbReference type="SAM" id="Phobius"/>
    </source>
</evidence>
<organism evidence="2 3">
    <name type="scientific">Enterococcus pseudoavium</name>
    <dbReference type="NCBI Taxonomy" id="44007"/>
    <lineage>
        <taxon>Bacteria</taxon>
        <taxon>Bacillati</taxon>
        <taxon>Bacillota</taxon>
        <taxon>Bacilli</taxon>
        <taxon>Lactobacillales</taxon>
        <taxon>Enterococcaceae</taxon>
        <taxon>Enterococcus</taxon>
    </lineage>
</organism>
<dbReference type="Proteomes" id="UP001269061">
    <property type="component" value="Unassembled WGS sequence"/>
</dbReference>
<feature type="transmembrane region" description="Helical" evidence="1">
    <location>
        <begin position="42"/>
        <end position="59"/>
    </location>
</feature>